<keyword evidence="3" id="KW-1185">Reference proteome</keyword>
<protein>
    <submittedName>
        <fullName evidence="2">Uncharacterized protein</fullName>
    </submittedName>
</protein>
<dbReference type="AlphaFoldDB" id="A0A5B0QVV3"/>
<proteinExistence type="predicted"/>
<gene>
    <name evidence="2" type="ORF">PGT21_007820</name>
</gene>
<dbReference type="Proteomes" id="UP000324748">
    <property type="component" value="Unassembled WGS sequence"/>
</dbReference>
<dbReference type="EMBL" id="VSWC01000002">
    <property type="protein sequence ID" value="KAA1117451.1"/>
    <property type="molecule type" value="Genomic_DNA"/>
</dbReference>
<comment type="caution">
    <text evidence="2">The sequence shown here is derived from an EMBL/GenBank/DDBJ whole genome shotgun (WGS) entry which is preliminary data.</text>
</comment>
<name>A0A5B0QVV3_PUCGR</name>
<evidence type="ECO:0000313" key="3">
    <source>
        <dbReference type="Proteomes" id="UP000324748"/>
    </source>
</evidence>
<accession>A0A5B0QVV3</accession>
<feature type="region of interest" description="Disordered" evidence="1">
    <location>
        <begin position="58"/>
        <end position="82"/>
    </location>
</feature>
<evidence type="ECO:0000313" key="2">
    <source>
        <dbReference type="EMBL" id="KAA1117451.1"/>
    </source>
</evidence>
<organism evidence="2 3">
    <name type="scientific">Puccinia graminis f. sp. tritici</name>
    <dbReference type="NCBI Taxonomy" id="56615"/>
    <lineage>
        <taxon>Eukaryota</taxon>
        <taxon>Fungi</taxon>
        <taxon>Dikarya</taxon>
        <taxon>Basidiomycota</taxon>
        <taxon>Pucciniomycotina</taxon>
        <taxon>Pucciniomycetes</taxon>
        <taxon>Pucciniales</taxon>
        <taxon>Pucciniaceae</taxon>
        <taxon>Puccinia</taxon>
    </lineage>
</organism>
<evidence type="ECO:0000256" key="1">
    <source>
        <dbReference type="SAM" id="MobiDB-lite"/>
    </source>
</evidence>
<sequence>MVVVVGAQSSRRNKSGYRLWLSPLIEVSAPRARADAETRNRMELRRIRIRIRKPERPASFTGLHHNGHHLSMPAVPDSSLAL</sequence>
<reference evidence="2 3" key="1">
    <citation type="submission" date="2019-05" db="EMBL/GenBank/DDBJ databases">
        <title>Emergence of the Ug99 lineage of the wheat stem rust pathogen through somatic hybridization.</title>
        <authorList>
            <person name="Li F."/>
            <person name="Upadhyaya N.M."/>
            <person name="Sperschneider J."/>
            <person name="Matny O."/>
            <person name="Nguyen-Phuc H."/>
            <person name="Mago R."/>
            <person name="Raley C."/>
            <person name="Miller M.E."/>
            <person name="Silverstein K.A.T."/>
            <person name="Henningsen E."/>
            <person name="Hirsch C.D."/>
            <person name="Visser B."/>
            <person name="Pretorius Z.A."/>
            <person name="Steffenson B.J."/>
            <person name="Schwessinger B."/>
            <person name="Dodds P.N."/>
            <person name="Figueroa M."/>
        </authorList>
    </citation>
    <scope>NUCLEOTIDE SEQUENCE [LARGE SCALE GENOMIC DNA]</scope>
    <source>
        <strain evidence="2">21-0</strain>
    </source>
</reference>